<evidence type="ECO:0000256" key="2">
    <source>
        <dbReference type="ARBA" id="ARBA00025626"/>
    </source>
</evidence>
<gene>
    <name evidence="4" type="ORF">ENP47_01135</name>
</gene>
<dbReference type="PIRSF" id="PIRSF011362">
    <property type="entry name" value="Fruiting_body_devlp_DevR"/>
    <property type="match status" value="1"/>
</dbReference>
<proteinExistence type="predicted"/>
<dbReference type="NCBIfam" id="TIGR01875">
    <property type="entry name" value="cas_MJ0381"/>
    <property type="match status" value="1"/>
</dbReference>
<comment type="caution">
    <text evidence="4">The sequence shown here is derived from an EMBL/GenBank/DDBJ whole genome shotgun (WGS) entry which is preliminary data.</text>
</comment>
<dbReference type="InterPro" id="IPR010154">
    <property type="entry name" value="CRISPR-assoc_Cas7/Cst2/DevR"/>
</dbReference>
<keyword evidence="1" id="KW-0051">Antiviral defense</keyword>
<dbReference type="GO" id="GO:0051607">
    <property type="term" value="P:defense response to virus"/>
    <property type="evidence" value="ECO:0007669"/>
    <property type="project" value="UniProtKB-KW"/>
</dbReference>
<evidence type="ECO:0000313" key="4">
    <source>
        <dbReference type="EMBL" id="HEF64210.1"/>
    </source>
</evidence>
<protein>
    <submittedName>
        <fullName evidence="4">DevR family CRISPR-associated autoregulator</fullName>
    </submittedName>
</protein>
<accession>A0A7C1JMJ5</accession>
<dbReference type="AlphaFoldDB" id="A0A7C1JMJ5"/>
<organism evidence="4">
    <name type="scientific">Thermomicrobium roseum</name>
    <dbReference type="NCBI Taxonomy" id="500"/>
    <lineage>
        <taxon>Bacteria</taxon>
        <taxon>Pseudomonadati</taxon>
        <taxon>Thermomicrobiota</taxon>
        <taxon>Thermomicrobia</taxon>
        <taxon>Thermomicrobiales</taxon>
        <taxon>Thermomicrobiaceae</taxon>
        <taxon>Thermomicrobium</taxon>
    </lineage>
</organism>
<evidence type="ECO:0000256" key="1">
    <source>
        <dbReference type="ARBA" id="ARBA00023118"/>
    </source>
</evidence>
<dbReference type="Pfam" id="PF01905">
    <property type="entry name" value="DevR"/>
    <property type="match status" value="1"/>
</dbReference>
<feature type="compositionally biased region" description="Low complexity" evidence="3">
    <location>
        <begin position="100"/>
        <end position="110"/>
    </location>
</feature>
<name>A0A7C1JMJ5_THERO</name>
<feature type="region of interest" description="Disordered" evidence="3">
    <location>
        <begin position="100"/>
        <end position="124"/>
    </location>
</feature>
<comment type="function">
    <text evidence="2">CRISPR (clustered regularly interspaced short palindromic repeat) is an adaptive immune system that provides protection against mobile genetic elements (viruses, transposable elements and conjugative plasmids). CRISPR clusters contain spacers, sequences complementary to antecedent mobile elements, and target invading nucleic acids. CRISPR clusters are transcribed and processed into CRISPR RNA (crRNA).</text>
</comment>
<sequence>MSKHLFGIICTHHGTAANNRGETEGNVTTLQKLLWHGEVHTTVSAEAIRWAIRYFWQLKGLSVNRRWNDATNQHEWQVSGFDPERFIDDDVLGFMRAEAAQQEANEAEQATPTDRRRRQRGQTIARRSRLEVTRAVSLTPWRGDVTFNAAGINATPSAAQQGPYPVPYYTEMHATRYQYGFALTPAALAEPARALHVVDALIHLGEVAGNHARFLYDFSPETIVFRWTDDFAPRMLYAFTVSDNGHVRAPLLLERVQAGDILATELVIGGALAKTEDGQALAAAGAIVLPSVREAGEKIKQIIKQWIMKELNKMNDVAAEASTP</sequence>
<dbReference type="EMBL" id="DSJL01000001">
    <property type="protein sequence ID" value="HEF64210.1"/>
    <property type="molecule type" value="Genomic_DNA"/>
</dbReference>
<evidence type="ECO:0000256" key="3">
    <source>
        <dbReference type="SAM" id="MobiDB-lite"/>
    </source>
</evidence>
<reference evidence="4" key="1">
    <citation type="journal article" date="2020" name="mSystems">
        <title>Genome- and Community-Level Interaction Insights into Carbon Utilization and Element Cycling Functions of Hydrothermarchaeota in Hydrothermal Sediment.</title>
        <authorList>
            <person name="Zhou Z."/>
            <person name="Liu Y."/>
            <person name="Xu W."/>
            <person name="Pan J."/>
            <person name="Luo Z.H."/>
            <person name="Li M."/>
        </authorList>
    </citation>
    <scope>NUCLEOTIDE SEQUENCE [LARGE SCALE GENOMIC DNA]</scope>
    <source>
        <strain evidence="4">SpSt-222</strain>
    </source>
</reference>
<dbReference type="InterPro" id="IPR016581">
    <property type="entry name" value="Cas7/Cst2/DevR_bac"/>
</dbReference>